<accession>A0A0K2TF05</accession>
<feature type="transmembrane region" description="Helical" evidence="7">
    <location>
        <begin position="182"/>
        <end position="205"/>
    </location>
</feature>
<feature type="region of interest" description="Disordered" evidence="6">
    <location>
        <begin position="1"/>
        <end position="43"/>
    </location>
</feature>
<dbReference type="Gene3D" id="1.20.1250.20">
    <property type="entry name" value="MFS general substrate transporter like domains"/>
    <property type="match status" value="1"/>
</dbReference>
<reference evidence="9" key="1">
    <citation type="submission" date="2014-05" db="EMBL/GenBank/DDBJ databases">
        <authorList>
            <person name="Chronopoulou M."/>
        </authorList>
    </citation>
    <scope>NUCLEOTIDE SEQUENCE</scope>
    <source>
        <tissue evidence="9">Whole organism</tissue>
    </source>
</reference>
<feature type="transmembrane region" description="Helical" evidence="7">
    <location>
        <begin position="390"/>
        <end position="408"/>
    </location>
</feature>
<feature type="compositionally biased region" description="Low complexity" evidence="6">
    <location>
        <begin position="1"/>
        <end position="41"/>
    </location>
</feature>
<organism evidence="9">
    <name type="scientific">Lepeophtheirus salmonis</name>
    <name type="common">Salmon louse</name>
    <name type="synonym">Caligus salmonis</name>
    <dbReference type="NCBI Taxonomy" id="72036"/>
    <lineage>
        <taxon>Eukaryota</taxon>
        <taxon>Metazoa</taxon>
        <taxon>Ecdysozoa</taxon>
        <taxon>Arthropoda</taxon>
        <taxon>Crustacea</taxon>
        <taxon>Multicrustacea</taxon>
        <taxon>Hexanauplia</taxon>
        <taxon>Copepoda</taxon>
        <taxon>Siphonostomatoida</taxon>
        <taxon>Caligidae</taxon>
        <taxon>Lepeophtheirus</taxon>
    </lineage>
</organism>
<dbReference type="PANTHER" id="PTHR23511:SF5">
    <property type="entry name" value="MAJOR FACILITATOR-TYPE TRANSPORTER HXNZ-RELATED"/>
    <property type="match status" value="1"/>
</dbReference>
<evidence type="ECO:0000256" key="1">
    <source>
        <dbReference type="ARBA" id="ARBA00004141"/>
    </source>
</evidence>
<comment type="subcellular location">
    <subcellularLocation>
        <location evidence="1">Membrane</location>
        <topology evidence="1">Multi-pass membrane protein</topology>
    </subcellularLocation>
</comment>
<dbReference type="PROSITE" id="PS50850">
    <property type="entry name" value="MFS"/>
    <property type="match status" value="1"/>
</dbReference>
<dbReference type="OrthoDB" id="4139357at2759"/>
<protein>
    <recommendedName>
        <fullName evidence="8">Major facilitator superfamily (MFS) profile domain-containing protein</fullName>
    </recommendedName>
</protein>
<keyword evidence="4 7" id="KW-1133">Transmembrane helix</keyword>
<feature type="transmembrane region" description="Helical" evidence="7">
    <location>
        <begin position="217"/>
        <end position="239"/>
    </location>
</feature>
<dbReference type="InterPro" id="IPR020846">
    <property type="entry name" value="MFS_dom"/>
</dbReference>
<feature type="domain" description="Major facilitator superfamily (MFS) profile" evidence="8">
    <location>
        <begin position="93"/>
        <end position="528"/>
    </location>
</feature>
<feature type="transmembrane region" description="Helical" evidence="7">
    <location>
        <begin position="439"/>
        <end position="462"/>
    </location>
</feature>
<keyword evidence="2" id="KW-0813">Transport</keyword>
<dbReference type="AlphaFoldDB" id="A0A0K2TF05"/>
<evidence type="ECO:0000259" key="8">
    <source>
        <dbReference type="PROSITE" id="PS50850"/>
    </source>
</evidence>
<evidence type="ECO:0000256" key="2">
    <source>
        <dbReference type="ARBA" id="ARBA00022448"/>
    </source>
</evidence>
<dbReference type="SUPFAM" id="SSF103473">
    <property type="entry name" value="MFS general substrate transporter"/>
    <property type="match status" value="1"/>
</dbReference>
<dbReference type="GO" id="GO:0016020">
    <property type="term" value="C:membrane"/>
    <property type="evidence" value="ECO:0007669"/>
    <property type="project" value="UniProtKB-SubCell"/>
</dbReference>
<proteinExistence type="predicted"/>
<dbReference type="Pfam" id="PF07690">
    <property type="entry name" value="MFS_1"/>
    <property type="match status" value="1"/>
</dbReference>
<feature type="transmembrane region" description="Helical" evidence="7">
    <location>
        <begin position="332"/>
        <end position="351"/>
    </location>
</feature>
<evidence type="ECO:0000256" key="6">
    <source>
        <dbReference type="SAM" id="MobiDB-lite"/>
    </source>
</evidence>
<evidence type="ECO:0000256" key="4">
    <source>
        <dbReference type="ARBA" id="ARBA00022989"/>
    </source>
</evidence>
<sequence>MNSSNLSRKLSWRSSSSSEESSILSTSSSTSGTSTSETRSTIPSPLPLEVIEEDFIGAEIQITASTSGVVPDDTFTVTEAVNSLGFGKFQIILSFVTGLCWMSDSMEMMVLSILSPALHCEWGIDQMGQAFLTTVVFIGMMGSAMFWGKVSDTYGRKTALILAAGFMSFYGFLSSLSPSYTWLLFLRSCVGFNIGCVPQAVTLFAEFLPTKQRGKCVVLLDCFWALGACLTVVLAAWIMPSTGNWRLFLALTSVPPIIFVVLALIWLPESARYNAAIGKTDKALKTLQKIASDNGVQMIRGRLIVDDVHLNSYEVRGRFSDLLKSDLRMTSIILWLIWMTGSFVYYGIVFMTTELFETPDIVSLCRSTNTQEVICSAQCKELDRMDYTHLLWISLAEFPGIMITIFLVERFERKNTLALEFFLLTASLCLLFRCSGDRTYITGVLFFVRGIGSGVFQAAYLYTPEVYPTILRSVGLGTCSGMARFGAMLTPYVAQVLVKKYYISAISIYVTVAAMATIGSLFLPAEKRGKELVRNEH</sequence>
<feature type="transmembrane region" description="Helical" evidence="7">
    <location>
        <begin position="501"/>
        <end position="523"/>
    </location>
</feature>
<dbReference type="EMBL" id="HACA01007054">
    <property type="protein sequence ID" value="CDW24415.1"/>
    <property type="molecule type" value="Transcribed_RNA"/>
</dbReference>
<dbReference type="EMBL" id="HACA01007055">
    <property type="protein sequence ID" value="CDW24416.1"/>
    <property type="molecule type" value="Transcribed_RNA"/>
</dbReference>
<dbReference type="PANTHER" id="PTHR23511">
    <property type="entry name" value="SYNAPTIC VESICLE GLYCOPROTEIN 2"/>
    <property type="match status" value="1"/>
</dbReference>
<dbReference type="GO" id="GO:0022857">
    <property type="term" value="F:transmembrane transporter activity"/>
    <property type="evidence" value="ECO:0007669"/>
    <property type="project" value="InterPro"/>
</dbReference>
<feature type="transmembrane region" description="Helical" evidence="7">
    <location>
        <begin position="127"/>
        <end position="147"/>
    </location>
</feature>
<evidence type="ECO:0000256" key="5">
    <source>
        <dbReference type="ARBA" id="ARBA00023136"/>
    </source>
</evidence>
<evidence type="ECO:0000313" key="9">
    <source>
        <dbReference type="EMBL" id="CDW24415.1"/>
    </source>
</evidence>
<feature type="transmembrane region" description="Helical" evidence="7">
    <location>
        <begin position="245"/>
        <end position="267"/>
    </location>
</feature>
<keyword evidence="3 7" id="KW-0812">Transmembrane</keyword>
<feature type="transmembrane region" description="Helical" evidence="7">
    <location>
        <begin position="91"/>
        <end position="115"/>
    </location>
</feature>
<dbReference type="InterPro" id="IPR011701">
    <property type="entry name" value="MFS"/>
</dbReference>
<feature type="transmembrane region" description="Helical" evidence="7">
    <location>
        <begin position="159"/>
        <end position="176"/>
    </location>
</feature>
<name>A0A0K2TF05_LEPSM</name>
<keyword evidence="5 7" id="KW-0472">Membrane</keyword>
<dbReference type="InterPro" id="IPR036259">
    <property type="entry name" value="MFS_trans_sf"/>
</dbReference>
<evidence type="ECO:0000256" key="3">
    <source>
        <dbReference type="ARBA" id="ARBA00022692"/>
    </source>
</evidence>
<evidence type="ECO:0000256" key="7">
    <source>
        <dbReference type="SAM" id="Phobius"/>
    </source>
</evidence>